<keyword evidence="8" id="KW-0336">GPI-anchor</keyword>
<evidence type="ECO:0000313" key="24">
    <source>
        <dbReference type="EMBL" id="SAL98725.1"/>
    </source>
</evidence>
<dbReference type="Proteomes" id="UP000078561">
    <property type="component" value="Unassembled WGS sequence"/>
</dbReference>
<proteinExistence type="inferred from homology"/>
<evidence type="ECO:0000256" key="5">
    <source>
        <dbReference type="ARBA" id="ARBA00022475"/>
    </source>
</evidence>
<keyword evidence="12" id="KW-0146">Chitin degradation</keyword>
<evidence type="ECO:0000256" key="3">
    <source>
        <dbReference type="ARBA" id="ARBA00004609"/>
    </source>
</evidence>
<keyword evidence="25" id="KW-1185">Reference proteome</keyword>
<evidence type="ECO:0000256" key="13">
    <source>
        <dbReference type="ARBA" id="ARBA00023136"/>
    </source>
</evidence>
<dbReference type="GO" id="GO:0005886">
    <property type="term" value="C:plasma membrane"/>
    <property type="evidence" value="ECO:0007669"/>
    <property type="project" value="UniProtKB-SubCell"/>
</dbReference>
<dbReference type="Pfam" id="PF01522">
    <property type="entry name" value="Polysacc_deac_1"/>
    <property type="match status" value="1"/>
</dbReference>
<evidence type="ECO:0000256" key="15">
    <source>
        <dbReference type="ARBA" id="ARBA00023277"/>
    </source>
</evidence>
<dbReference type="InterPro" id="IPR050248">
    <property type="entry name" value="Polysacc_deacetylase_ArnD"/>
</dbReference>
<evidence type="ECO:0000256" key="2">
    <source>
        <dbReference type="ARBA" id="ARBA00004191"/>
    </source>
</evidence>
<evidence type="ECO:0000256" key="14">
    <source>
        <dbReference type="ARBA" id="ARBA00023180"/>
    </source>
</evidence>
<evidence type="ECO:0000256" key="19">
    <source>
        <dbReference type="ARBA" id="ARBA00023326"/>
    </source>
</evidence>
<dbReference type="PANTHER" id="PTHR10587">
    <property type="entry name" value="GLYCOSYL TRANSFERASE-RELATED"/>
    <property type="match status" value="1"/>
</dbReference>
<evidence type="ECO:0000256" key="8">
    <source>
        <dbReference type="ARBA" id="ARBA00022622"/>
    </source>
</evidence>
<keyword evidence="19" id="KW-0624">Polysaccharide degradation</keyword>
<keyword evidence="9" id="KW-0479">Metal-binding</keyword>
<dbReference type="Gene3D" id="3.20.20.370">
    <property type="entry name" value="Glycoside hydrolase/deacetylase"/>
    <property type="match status" value="1"/>
</dbReference>
<dbReference type="PROSITE" id="PS51677">
    <property type="entry name" value="NODB"/>
    <property type="match status" value="1"/>
</dbReference>
<feature type="chain" id="PRO_5007843254" description="chitin deacetylase" evidence="22">
    <location>
        <begin position="25"/>
        <end position="428"/>
    </location>
</feature>
<evidence type="ECO:0000256" key="4">
    <source>
        <dbReference type="ARBA" id="ARBA00010973"/>
    </source>
</evidence>
<dbReference type="CDD" id="cd10952">
    <property type="entry name" value="CE4_MrCDA_like"/>
    <property type="match status" value="1"/>
</dbReference>
<keyword evidence="13" id="KW-0472">Membrane</keyword>
<feature type="signal peptide" evidence="22">
    <location>
        <begin position="1"/>
        <end position="24"/>
    </location>
</feature>
<evidence type="ECO:0000256" key="7">
    <source>
        <dbReference type="ARBA" id="ARBA00022525"/>
    </source>
</evidence>
<evidence type="ECO:0000256" key="17">
    <source>
        <dbReference type="ARBA" id="ARBA00023288"/>
    </source>
</evidence>
<keyword evidence="14" id="KW-0325">Glycoprotein</keyword>
<evidence type="ECO:0000256" key="6">
    <source>
        <dbReference type="ARBA" id="ARBA00022512"/>
    </source>
</evidence>
<dbReference type="GO" id="GO:0006032">
    <property type="term" value="P:chitin catabolic process"/>
    <property type="evidence" value="ECO:0007669"/>
    <property type="project" value="UniProtKB-KW"/>
</dbReference>
<keyword evidence="6" id="KW-0134">Cell wall</keyword>
<dbReference type="STRING" id="4829.A0A163J8D8"/>
<accession>A0A163J8D8</accession>
<comment type="catalytic activity">
    <reaction evidence="21">
        <text>[(1-&gt;4)-N-acetyl-beta-D-glucosaminyl](n) + n H2O = chitosan + n acetate</text>
        <dbReference type="Rhea" id="RHEA:10464"/>
        <dbReference type="Rhea" id="RHEA-COMP:9593"/>
        <dbReference type="Rhea" id="RHEA-COMP:9597"/>
        <dbReference type="ChEBI" id="CHEBI:15377"/>
        <dbReference type="ChEBI" id="CHEBI:17029"/>
        <dbReference type="ChEBI" id="CHEBI:30089"/>
        <dbReference type="ChEBI" id="CHEBI:57704"/>
        <dbReference type="EC" id="3.5.1.41"/>
    </reaction>
    <physiologicalReaction direction="left-to-right" evidence="21">
        <dbReference type="Rhea" id="RHEA:10465"/>
    </physiologicalReaction>
</comment>
<keyword evidence="16" id="KW-0170">Cobalt</keyword>
<dbReference type="SUPFAM" id="SSF88713">
    <property type="entry name" value="Glycoside hydrolase/deacetylase"/>
    <property type="match status" value="1"/>
</dbReference>
<evidence type="ECO:0000256" key="9">
    <source>
        <dbReference type="ARBA" id="ARBA00022723"/>
    </source>
</evidence>
<evidence type="ECO:0000313" key="25">
    <source>
        <dbReference type="Proteomes" id="UP000078561"/>
    </source>
</evidence>
<evidence type="ECO:0000256" key="1">
    <source>
        <dbReference type="ARBA" id="ARBA00001941"/>
    </source>
</evidence>
<comment type="cofactor">
    <cofactor evidence="1">
        <name>Co(2+)</name>
        <dbReference type="ChEBI" id="CHEBI:48828"/>
    </cofactor>
</comment>
<dbReference type="GO" id="GO:0004099">
    <property type="term" value="F:chitin deacetylase activity"/>
    <property type="evidence" value="ECO:0007669"/>
    <property type="project" value="UniProtKB-EC"/>
</dbReference>
<dbReference type="FunFam" id="3.20.20.370:FF:000004">
    <property type="entry name" value="Related to Chitin deacetylase"/>
    <property type="match status" value="1"/>
</dbReference>
<evidence type="ECO:0000256" key="20">
    <source>
        <dbReference type="ARBA" id="ARBA00024056"/>
    </source>
</evidence>
<evidence type="ECO:0000256" key="22">
    <source>
        <dbReference type="SAM" id="SignalP"/>
    </source>
</evidence>
<comment type="similarity">
    <text evidence="4">Belongs to the polysaccharide deacetylase family.</text>
</comment>
<dbReference type="InterPro" id="IPR002509">
    <property type="entry name" value="NODB_dom"/>
</dbReference>
<keyword evidence="17" id="KW-0449">Lipoprotein</keyword>
<dbReference type="OrthoDB" id="407355at2759"/>
<name>A0A163J8D8_ABSGL</name>
<keyword evidence="15" id="KW-0119">Carbohydrate metabolism</keyword>
<keyword evidence="18" id="KW-0961">Cell wall biogenesis/degradation</keyword>
<sequence>MAFVGLKSIVAAAAIAQFAGLASAAEYWQSFNSSINPLNITLPNIPQTTSIDPATECTYYNPDPSLFTVDPTQWPTSWDIATSNGMNTSAEFQNFYNSIDWANAPNISVRTLAADGSIDMTGYDSQNDPDCWWTSSTCTVPKLKDVNADIYECPEPETWGLTYDDGPNCSHNAFYDYLQEQDLKASMFYIGSNVVDWPYGAMRGVRDGHHISSHTWSHRMMTTLTNQELVAEFYYTQKAIHLATGLTPRYWRAPYGDVDDRVRWIATQMNLTSILWDYDTNDWSAGTTETVQQVQASYDEFIQMGSNGSMTTHGNIVLTHEIANVTMSLALTNLPNIMKNYKHVINVATCANITYPYMERTVAFRTFDEYLSQNTSAAGAASSIVGSNTNGAVTATGKSATQSSATSGASIVRAISPAFLLPLLLVLL</sequence>
<dbReference type="PANTHER" id="PTHR10587:SF98">
    <property type="entry name" value="CHITIN DEACETYLASE"/>
    <property type="match status" value="1"/>
</dbReference>
<dbReference type="GO" id="GO:0098552">
    <property type="term" value="C:side of membrane"/>
    <property type="evidence" value="ECO:0007669"/>
    <property type="project" value="UniProtKB-KW"/>
</dbReference>
<dbReference type="EMBL" id="LT552303">
    <property type="protein sequence ID" value="SAL98725.1"/>
    <property type="molecule type" value="Genomic_DNA"/>
</dbReference>
<feature type="domain" description="NodB homology" evidence="23">
    <location>
        <begin position="157"/>
        <end position="350"/>
    </location>
</feature>
<evidence type="ECO:0000256" key="10">
    <source>
        <dbReference type="ARBA" id="ARBA00022729"/>
    </source>
</evidence>
<keyword evidence="11" id="KW-0378">Hydrolase</keyword>
<evidence type="ECO:0000256" key="16">
    <source>
        <dbReference type="ARBA" id="ARBA00023285"/>
    </source>
</evidence>
<dbReference type="InParanoid" id="A0A163J8D8"/>
<evidence type="ECO:0000256" key="21">
    <source>
        <dbReference type="ARBA" id="ARBA00048494"/>
    </source>
</evidence>
<dbReference type="GO" id="GO:0071555">
    <property type="term" value="P:cell wall organization"/>
    <property type="evidence" value="ECO:0007669"/>
    <property type="project" value="UniProtKB-KW"/>
</dbReference>
<keyword evidence="7" id="KW-0964">Secreted</keyword>
<keyword evidence="10 22" id="KW-0732">Signal</keyword>
<evidence type="ECO:0000256" key="12">
    <source>
        <dbReference type="ARBA" id="ARBA00023024"/>
    </source>
</evidence>
<reference evidence="24" key="1">
    <citation type="submission" date="2016-04" db="EMBL/GenBank/DDBJ databases">
        <authorList>
            <person name="Evans L.H."/>
            <person name="Alamgir A."/>
            <person name="Owens N."/>
            <person name="Weber N.D."/>
            <person name="Virtaneva K."/>
            <person name="Barbian K."/>
            <person name="Babar A."/>
            <person name="Rosenke K."/>
        </authorList>
    </citation>
    <scope>NUCLEOTIDE SEQUENCE [LARGE SCALE GENOMIC DNA]</scope>
    <source>
        <strain evidence="24">CBS 101.48</strain>
    </source>
</reference>
<gene>
    <name evidence="24" type="primary">ABSGL_04281.1 scaffold 5264</name>
</gene>
<evidence type="ECO:0000256" key="18">
    <source>
        <dbReference type="ARBA" id="ARBA00023316"/>
    </source>
</evidence>
<dbReference type="InterPro" id="IPR011330">
    <property type="entry name" value="Glyco_hydro/deAcase_b/a-brl"/>
</dbReference>
<dbReference type="GO" id="GO:0000272">
    <property type="term" value="P:polysaccharide catabolic process"/>
    <property type="evidence" value="ECO:0007669"/>
    <property type="project" value="UniProtKB-KW"/>
</dbReference>
<keyword evidence="5" id="KW-1003">Cell membrane</keyword>
<evidence type="ECO:0000256" key="11">
    <source>
        <dbReference type="ARBA" id="ARBA00022801"/>
    </source>
</evidence>
<protein>
    <recommendedName>
        <fullName evidence="20">chitin deacetylase</fullName>
        <ecNumber evidence="20">3.5.1.41</ecNumber>
    </recommendedName>
</protein>
<dbReference type="AlphaFoldDB" id="A0A163J8D8"/>
<organism evidence="24">
    <name type="scientific">Absidia glauca</name>
    <name type="common">Pin mould</name>
    <dbReference type="NCBI Taxonomy" id="4829"/>
    <lineage>
        <taxon>Eukaryota</taxon>
        <taxon>Fungi</taxon>
        <taxon>Fungi incertae sedis</taxon>
        <taxon>Mucoromycota</taxon>
        <taxon>Mucoromycotina</taxon>
        <taxon>Mucoromycetes</taxon>
        <taxon>Mucorales</taxon>
        <taxon>Cunninghamellaceae</taxon>
        <taxon>Absidia</taxon>
    </lineage>
</organism>
<dbReference type="OMA" id="THEIANV"/>
<evidence type="ECO:0000259" key="23">
    <source>
        <dbReference type="PROSITE" id="PS51677"/>
    </source>
</evidence>
<comment type="subcellular location">
    <subcellularLocation>
        <location evidence="3">Cell membrane</location>
        <topology evidence="3">Lipid-anchor</topology>
        <topology evidence="3">GPI-anchor</topology>
    </subcellularLocation>
    <subcellularLocation>
        <location evidence="2">Secreted</location>
        <location evidence="2">Cell wall</location>
    </subcellularLocation>
</comment>
<dbReference type="EC" id="3.5.1.41" evidence="20"/>
<dbReference type="GO" id="GO:0009272">
    <property type="term" value="P:fungal-type cell wall biogenesis"/>
    <property type="evidence" value="ECO:0007669"/>
    <property type="project" value="UniProtKB-ARBA"/>
</dbReference>
<dbReference type="GO" id="GO:0046872">
    <property type="term" value="F:metal ion binding"/>
    <property type="evidence" value="ECO:0007669"/>
    <property type="project" value="UniProtKB-KW"/>
</dbReference>